<dbReference type="EMBL" id="DS547112">
    <property type="protein sequence ID" value="EDR05731.1"/>
    <property type="molecule type" value="Genomic_DNA"/>
</dbReference>
<sequence length="122" mass="13648">MTAHRAQGQTLSAVIVDLQSCRGSEALYVMLSHVTSIKGLLILRSFSRNKITCNVSEDLRVENKRLREIVLETTVWCSTNVIETQAAIDNLATQQDPVSRCTTRDLKRHASRTNHIDAPLSE</sequence>
<dbReference type="InParanoid" id="B0DIR4"/>
<dbReference type="GeneID" id="6079361"/>
<evidence type="ECO:0000313" key="2">
    <source>
        <dbReference type="Proteomes" id="UP000001194"/>
    </source>
</evidence>
<keyword evidence="2" id="KW-1185">Reference proteome</keyword>
<evidence type="ECO:0000313" key="1">
    <source>
        <dbReference type="EMBL" id="EDR05731.1"/>
    </source>
</evidence>
<dbReference type="RefSeq" id="XP_001883835.1">
    <property type="nucleotide sequence ID" value="XM_001883800.1"/>
</dbReference>
<dbReference type="HOGENOM" id="CLU_2027133_0_0_1"/>
<dbReference type="OrthoDB" id="432234at2759"/>
<dbReference type="AlphaFoldDB" id="B0DIR4"/>
<name>B0DIR4_LACBS</name>
<dbReference type="Proteomes" id="UP000001194">
    <property type="component" value="Unassembled WGS sequence"/>
</dbReference>
<protein>
    <submittedName>
        <fullName evidence="1">Predicted protein</fullName>
    </submittedName>
</protein>
<gene>
    <name evidence="1" type="ORF">LACBIDRAFT_302986</name>
</gene>
<accession>B0DIR4</accession>
<reference evidence="1 2" key="1">
    <citation type="journal article" date="2008" name="Nature">
        <title>The genome of Laccaria bicolor provides insights into mycorrhizal symbiosis.</title>
        <authorList>
            <person name="Martin F."/>
            <person name="Aerts A."/>
            <person name="Ahren D."/>
            <person name="Brun A."/>
            <person name="Danchin E.G.J."/>
            <person name="Duchaussoy F."/>
            <person name="Gibon J."/>
            <person name="Kohler A."/>
            <person name="Lindquist E."/>
            <person name="Pereda V."/>
            <person name="Salamov A."/>
            <person name="Shapiro H.J."/>
            <person name="Wuyts J."/>
            <person name="Blaudez D."/>
            <person name="Buee M."/>
            <person name="Brokstein P."/>
            <person name="Canbaeck B."/>
            <person name="Cohen D."/>
            <person name="Courty P.E."/>
            <person name="Coutinho P.M."/>
            <person name="Delaruelle C."/>
            <person name="Detter J.C."/>
            <person name="Deveau A."/>
            <person name="DiFazio S."/>
            <person name="Duplessis S."/>
            <person name="Fraissinet-Tachet L."/>
            <person name="Lucic E."/>
            <person name="Frey-Klett P."/>
            <person name="Fourrey C."/>
            <person name="Feussner I."/>
            <person name="Gay G."/>
            <person name="Grimwood J."/>
            <person name="Hoegger P.J."/>
            <person name="Jain P."/>
            <person name="Kilaru S."/>
            <person name="Labbe J."/>
            <person name="Lin Y.C."/>
            <person name="Legue V."/>
            <person name="Le Tacon F."/>
            <person name="Marmeisse R."/>
            <person name="Melayah D."/>
            <person name="Montanini B."/>
            <person name="Muratet M."/>
            <person name="Nehls U."/>
            <person name="Niculita-Hirzel H."/>
            <person name="Oudot-Le Secq M.P."/>
            <person name="Peter M."/>
            <person name="Quesneville H."/>
            <person name="Rajashekar B."/>
            <person name="Reich M."/>
            <person name="Rouhier N."/>
            <person name="Schmutz J."/>
            <person name="Yin T."/>
            <person name="Chalot M."/>
            <person name="Henrissat B."/>
            <person name="Kuees U."/>
            <person name="Lucas S."/>
            <person name="Van de Peer Y."/>
            <person name="Podila G.K."/>
            <person name="Polle A."/>
            <person name="Pukkila P.J."/>
            <person name="Richardson P.M."/>
            <person name="Rouze P."/>
            <person name="Sanders I.R."/>
            <person name="Stajich J.E."/>
            <person name="Tunlid A."/>
            <person name="Tuskan G."/>
            <person name="Grigoriev I.V."/>
        </authorList>
    </citation>
    <scope>NUCLEOTIDE SEQUENCE [LARGE SCALE GENOMIC DNA]</scope>
    <source>
        <strain evidence="2">S238N-H82 / ATCC MYA-4686</strain>
    </source>
</reference>
<proteinExistence type="predicted"/>
<organism evidence="2">
    <name type="scientific">Laccaria bicolor (strain S238N-H82 / ATCC MYA-4686)</name>
    <name type="common">Bicoloured deceiver</name>
    <name type="synonym">Laccaria laccata var. bicolor</name>
    <dbReference type="NCBI Taxonomy" id="486041"/>
    <lineage>
        <taxon>Eukaryota</taxon>
        <taxon>Fungi</taxon>
        <taxon>Dikarya</taxon>
        <taxon>Basidiomycota</taxon>
        <taxon>Agaricomycotina</taxon>
        <taxon>Agaricomycetes</taxon>
        <taxon>Agaricomycetidae</taxon>
        <taxon>Agaricales</taxon>
        <taxon>Agaricineae</taxon>
        <taxon>Hydnangiaceae</taxon>
        <taxon>Laccaria</taxon>
    </lineage>
</organism>
<dbReference type="KEGG" id="lbc:LACBIDRAFT_302986"/>